<dbReference type="InterPro" id="IPR002562">
    <property type="entry name" value="3'-5'_exonuclease_dom"/>
</dbReference>
<dbReference type="Proteomes" id="UP000747399">
    <property type="component" value="Unassembled WGS sequence"/>
</dbReference>
<dbReference type="PANTHER" id="PTHR43040:SF1">
    <property type="entry name" value="RIBONUCLEASE D"/>
    <property type="match status" value="1"/>
</dbReference>
<dbReference type="Gene3D" id="3.30.420.10">
    <property type="entry name" value="Ribonuclease H-like superfamily/Ribonuclease H"/>
    <property type="match status" value="1"/>
</dbReference>
<dbReference type="GO" id="GO:0003676">
    <property type="term" value="F:nucleic acid binding"/>
    <property type="evidence" value="ECO:0007669"/>
    <property type="project" value="InterPro"/>
</dbReference>
<keyword evidence="5" id="KW-1185">Reference proteome</keyword>
<organism evidence="4 5">
    <name type="scientific">Volvox africanus</name>
    <dbReference type="NCBI Taxonomy" id="51714"/>
    <lineage>
        <taxon>Eukaryota</taxon>
        <taxon>Viridiplantae</taxon>
        <taxon>Chlorophyta</taxon>
        <taxon>core chlorophytes</taxon>
        <taxon>Chlorophyceae</taxon>
        <taxon>CS clade</taxon>
        <taxon>Chlamydomonadales</taxon>
        <taxon>Volvocaceae</taxon>
        <taxon>Volvox</taxon>
    </lineage>
</organism>
<dbReference type="Pfam" id="PF01612">
    <property type="entry name" value="DNA_pol_A_exo1"/>
    <property type="match status" value="1"/>
</dbReference>
<dbReference type="SMART" id="SM00474">
    <property type="entry name" value="35EXOc"/>
    <property type="match status" value="1"/>
</dbReference>
<gene>
    <name evidence="4" type="ORF">Vafri_17622</name>
</gene>
<dbReference type="InterPro" id="IPR036397">
    <property type="entry name" value="RNaseH_sf"/>
</dbReference>
<feature type="signal peptide" evidence="2">
    <location>
        <begin position="1"/>
        <end position="17"/>
    </location>
</feature>
<dbReference type="AlphaFoldDB" id="A0A8J4BQW3"/>
<feature type="domain" description="3'-5' exonuclease" evidence="3">
    <location>
        <begin position="51"/>
        <end position="291"/>
    </location>
</feature>
<dbReference type="EMBL" id="BNCO01000059">
    <property type="protein sequence ID" value="GIL63583.1"/>
    <property type="molecule type" value="Genomic_DNA"/>
</dbReference>
<protein>
    <recommendedName>
        <fullName evidence="3">3'-5' exonuclease domain-containing protein</fullName>
    </recommendedName>
</protein>
<feature type="chain" id="PRO_5035282950" description="3'-5' exonuclease domain-containing protein" evidence="2">
    <location>
        <begin position="18"/>
        <end position="343"/>
    </location>
</feature>
<accession>A0A8J4BQW3</accession>
<sequence length="343" mass="37518">MWRLFLRIFRLLFATMASIRQHLEKLASSMLSGKLQILSAPEKPGLAYGIAQIVDNVESLEHMLKSLSTAKQIALDSEGISLGRTGKLCLLSVAPAPAPDAPPEMPAPVFLLDVTSLSTLAFTHKPGQPLPPGRGSRSRSRGTAGAASSGSGCGNSNGLRCLKEMLECPSVTKLFYDVRCDAEALYHQHGVSLKGVVDLQLSEVAYRRYGPVVRRVGYVIGLSKALESYLAPELRERWQATAVDKRLLHETFERDPMYWDRRPLSQEQVRYAADDVLYLHHLHREFTGALTPPIFERVALFSQYRVEDSQHEVVPTKEGFTGAGGGGGRGGSDPTRALAPPGL</sequence>
<dbReference type="InterPro" id="IPR012337">
    <property type="entry name" value="RNaseH-like_sf"/>
</dbReference>
<name>A0A8J4BQW3_9CHLO</name>
<dbReference type="GO" id="GO:0008408">
    <property type="term" value="F:3'-5' exonuclease activity"/>
    <property type="evidence" value="ECO:0007669"/>
    <property type="project" value="InterPro"/>
</dbReference>
<keyword evidence="2" id="KW-0732">Signal</keyword>
<evidence type="ECO:0000259" key="3">
    <source>
        <dbReference type="SMART" id="SM00474"/>
    </source>
</evidence>
<reference evidence="4" key="1">
    <citation type="journal article" date="2021" name="Proc. Natl. Acad. Sci. U.S.A.">
        <title>Three genomes in the algal genus Volvox reveal the fate of a haploid sex-determining region after a transition to homothallism.</title>
        <authorList>
            <person name="Yamamoto K."/>
            <person name="Hamaji T."/>
            <person name="Kawai-Toyooka H."/>
            <person name="Matsuzaki R."/>
            <person name="Takahashi F."/>
            <person name="Nishimura Y."/>
            <person name="Kawachi M."/>
            <person name="Noguchi H."/>
            <person name="Minakuchi Y."/>
            <person name="Umen J.G."/>
            <person name="Toyoda A."/>
            <person name="Nozaki H."/>
        </authorList>
    </citation>
    <scope>NUCLEOTIDE SEQUENCE</scope>
    <source>
        <strain evidence="4">NIES-3780</strain>
    </source>
</reference>
<feature type="region of interest" description="Disordered" evidence="1">
    <location>
        <begin position="123"/>
        <end position="153"/>
    </location>
</feature>
<feature type="compositionally biased region" description="Gly residues" evidence="1">
    <location>
        <begin position="321"/>
        <end position="331"/>
    </location>
</feature>
<evidence type="ECO:0000313" key="5">
    <source>
        <dbReference type="Proteomes" id="UP000747399"/>
    </source>
</evidence>
<feature type="compositionally biased region" description="Low complexity" evidence="1">
    <location>
        <begin position="141"/>
        <end position="153"/>
    </location>
</feature>
<evidence type="ECO:0000256" key="2">
    <source>
        <dbReference type="SAM" id="SignalP"/>
    </source>
</evidence>
<dbReference type="SUPFAM" id="SSF53098">
    <property type="entry name" value="Ribonuclease H-like"/>
    <property type="match status" value="1"/>
</dbReference>
<proteinExistence type="predicted"/>
<dbReference type="PANTHER" id="PTHR43040">
    <property type="entry name" value="RIBONUCLEASE D"/>
    <property type="match status" value="1"/>
</dbReference>
<dbReference type="GO" id="GO:0006139">
    <property type="term" value="P:nucleobase-containing compound metabolic process"/>
    <property type="evidence" value="ECO:0007669"/>
    <property type="project" value="InterPro"/>
</dbReference>
<feature type="region of interest" description="Disordered" evidence="1">
    <location>
        <begin position="315"/>
        <end position="343"/>
    </location>
</feature>
<evidence type="ECO:0000313" key="4">
    <source>
        <dbReference type="EMBL" id="GIL63583.1"/>
    </source>
</evidence>
<comment type="caution">
    <text evidence="4">The sequence shown here is derived from an EMBL/GenBank/DDBJ whole genome shotgun (WGS) entry which is preliminary data.</text>
</comment>
<evidence type="ECO:0000256" key="1">
    <source>
        <dbReference type="SAM" id="MobiDB-lite"/>
    </source>
</evidence>